<dbReference type="PANTHER" id="PTHR42928:SF5">
    <property type="entry name" value="BLR1237 PROTEIN"/>
    <property type="match status" value="1"/>
</dbReference>
<keyword evidence="2" id="KW-0732">Signal</keyword>
<comment type="caution">
    <text evidence="3">The sequence shown here is derived from an EMBL/GenBank/DDBJ whole genome shotgun (WGS) entry which is preliminary data.</text>
</comment>
<comment type="similarity">
    <text evidence="1">Belongs to the UPF0065 (bug) family.</text>
</comment>
<proteinExistence type="inferred from homology"/>
<evidence type="ECO:0000313" key="4">
    <source>
        <dbReference type="Proteomes" id="UP000025756"/>
    </source>
</evidence>
<evidence type="ECO:0000313" key="3">
    <source>
        <dbReference type="EMBL" id="KCV33355.1"/>
    </source>
</evidence>
<feature type="signal peptide" evidence="2">
    <location>
        <begin position="1"/>
        <end position="29"/>
    </location>
</feature>
<evidence type="ECO:0000256" key="2">
    <source>
        <dbReference type="SAM" id="SignalP"/>
    </source>
</evidence>
<sequence>MQPLWNNQETTLRKPASIKILLGALVAGACVTGAAAQAQPYPNHAVRLIVPFAAGGTTDIVARIVAEGLGRELGQPVVVENRGGGGGAIGADALAKATPDGYTLGVATVSTMATNPATNPQTPYDPLKDFTPITNLVSVPNVMTVNPRIAAQTLKEFIALVKANPGKYSYASSGTGSISHLDGELFKSLTGTDMVHVPYRGSGPALNDTIAGQVNAQFDNLPSSIPHIQAGKLRALAVAAPKRVSALPDVPTFGEAGYPAMDNMAWYGLVAPAGVPPEVVKRVHDAAVKALQDPKIRKRLEDGGSIVEGSTPAEYASLIKRELELRKRIATEQKIQLN</sequence>
<dbReference type="Gene3D" id="3.40.190.10">
    <property type="entry name" value="Periplasmic binding protein-like II"/>
    <property type="match status" value="1"/>
</dbReference>
<gene>
    <name evidence="3" type="ORF">L490_2868</name>
</gene>
<organism evidence="3 4">
    <name type="scientific">Bordetella bronchiseptica 00-P-2796</name>
    <dbReference type="NCBI Taxonomy" id="1331199"/>
    <lineage>
        <taxon>Bacteria</taxon>
        <taxon>Pseudomonadati</taxon>
        <taxon>Pseudomonadota</taxon>
        <taxon>Betaproteobacteria</taxon>
        <taxon>Burkholderiales</taxon>
        <taxon>Alcaligenaceae</taxon>
        <taxon>Bordetella</taxon>
    </lineage>
</organism>
<keyword evidence="4" id="KW-1185">Reference proteome</keyword>
<dbReference type="InterPro" id="IPR042100">
    <property type="entry name" value="Bug_dom1"/>
</dbReference>
<dbReference type="CDD" id="cd13577">
    <property type="entry name" value="PBP2_BugE_Glu"/>
    <property type="match status" value="1"/>
</dbReference>
<dbReference type="Gene3D" id="3.40.190.150">
    <property type="entry name" value="Bordetella uptake gene, domain 1"/>
    <property type="match status" value="1"/>
</dbReference>
<dbReference type="Proteomes" id="UP000025756">
    <property type="component" value="Unassembled WGS sequence"/>
</dbReference>
<dbReference type="InterPro" id="IPR005064">
    <property type="entry name" value="BUG"/>
</dbReference>
<reference evidence="3 4" key="1">
    <citation type="submission" date="2014-03" db="EMBL/GenBank/DDBJ databases">
        <title>Genome sequence of Bordetella bronchiseptica.</title>
        <authorList>
            <person name="Harvill E."/>
            <person name="Goodfield L.L."/>
            <person name="Ivanov Y.V."/>
            <person name="Meyer J.A."/>
            <person name="Muse S.J."/>
            <person name="Jacobs N."/>
            <person name="Bendor L."/>
            <person name="Smallridge W.E."/>
            <person name="Brinkac L.M."/>
            <person name="Sanka R."/>
            <person name="Kim M."/>
            <person name="Losada L."/>
        </authorList>
    </citation>
    <scope>NUCLEOTIDE SEQUENCE [LARGE SCALE GENOMIC DNA]</scope>
    <source>
        <strain evidence="3 4">00-P-2796</strain>
    </source>
</reference>
<protein>
    <submittedName>
        <fullName evidence="3">Tripartite tricarboxylate transporter family receptor</fullName>
    </submittedName>
</protein>
<keyword evidence="3" id="KW-0675">Receptor</keyword>
<dbReference type="PANTHER" id="PTHR42928">
    <property type="entry name" value="TRICARBOXYLATE-BINDING PROTEIN"/>
    <property type="match status" value="1"/>
</dbReference>
<feature type="chain" id="PRO_5045988816" evidence="2">
    <location>
        <begin position="30"/>
        <end position="338"/>
    </location>
</feature>
<evidence type="ECO:0000256" key="1">
    <source>
        <dbReference type="ARBA" id="ARBA00006987"/>
    </source>
</evidence>
<name>A0ABR4RBL0_BORBO</name>
<dbReference type="EMBL" id="JGWH01000121">
    <property type="protein sequence ID" value="KCV33355.1"/>
    <property type="molecule type" value="Genomic_DNA"/>
</dbReference>
<dbReference type="Pfam" id="PF03401">
    <property type="entry name" value="TctC"/>
    <property type="match status" value="1"/>
</dbReference>
<dbReference type="PIRSF" id="PIRSF017082">
    <property type="entry name" value="YflP"/>
    <property type="match status" value="1"/>
</dbReference>
<accession>A0ABR4RBL0</accession>
<dbReference type="SUPFAM" id="SSF53850">
    <property type="entry name" value="Periplasmic binding protein-like II"/>
    <property type="match status" value="1"/>
</dbReference>